<evidence type="ECO:0000313" key="1">
    <source>
        <dbReference type="EMBL" id="GAA1993513.1"/>
    </source>
</evidence>
<proteinExistence type="predicted"/>
<evidence type="ECO:0000313" key="2">
    <source>
        <dbReference type="Proteomes" id="UP001500013"/>
    </source>
</evidence>
<organism evidence="1 2">
    <name type="scientific">Terrabacter lapilli</name>
    <dbReference type="NCBI Taxonomy" id="436231"/>
    <lineage>
        <taxon>Bacteria</taxon>
        <taxon>Bacillati</taxon>
        <taxon>Actinomycetota</taxon>
        <taxon>Actinomycetes</taxon>
        <taxon>Micrococcales</taxon>
        <taxon>Intrasporangiaceae</taxon>
        <taxon>Terrabacter</taxon>
    </lineage>
</organism>
<dbReference type="EMBL" id="BAAAPU010000011">
    <property type="protein sequence ID" value="GAA1993513.1"/>
    <property type="molecule type" value="Genomic_DNA"/>
</dbReference>
<name>A0ABP5E958_9MICO</name>
<gene>
    <name evidence="1" type="ORF">GCM10009817_39770</name>
</gene>
<dbReference type="Proteomes" id="UP001500013">
    <property type="component" value="Unassembled WGS sequence"/>
</dbReference>
<sequence length="144" mass="15827">MVIMSVPAAIPLVSGKHRNRALAAARQARAVQLATEGLTYQQIANELGYANRGTVHHIVHDALARDRKEAVEDHQQLELARLDALQAALWDKAMAGDVEAAREVRAVIMARCRLLGLDERPKRPKAWAPRTVVLSAEDREALGV</sequence>
<comment type="caution">
    <text evidence="1">The sequence shown here is derived from an EMBL/GenBank/DDBJ whole genome shotgun (WGS) entry which is preliminary data.</text>
</comment>
<protein>
    <recommendedName>
        <fullName evidence="3">Homeodomain-like domain-containing protein</fullName>
    </recommendedName>
</protein>
<accession>A0ABP5E958</accession>
<reference evidence="2" key="1">
    <citation type="journal article" date="2019" name="Int. J. Syst. Evol. Microbiol.">
        <title>The Global Catalogue of Microorganisms (GCM) 10K type strain sequencing project: providing services to taxonomists for standard genome sequencing and annotation.</title>
        <authorList>
            <consortium name="The Broad Institute Genomics Platform"/>
            <consortium name="The Broad Institute Genome Sequencing Center for Infectious Disease"/>
            <person name="Wu L."/>
            <person name="Ma J."/>
        </authorList>
    </citation>
    <scope>NUCLEOTIDE SEQUENCE [LARGE SCALE GENOMIC DNA]</scope>
    <source>
        <strain evidence="2">JCM 15628</strain>
    </source>
</reference>
<keyword evidence="2" id="KW-1185">Reference proteome</keyword>
<evidence type="ECO:0008006" key="3">
    <source>
        <dbReference type="Google" id="ProtNLM"/>
    </source>
</evidence>